<accession>A0ABN7V9D7</accession>
<comment type="caution">
    <text evidence="1">The sequence shown here is derived from an EMBL/GenBank/DDBJ whole genome shotgun (WGS) entry which is preliminary data.</text>
</comment>
<reference evidence="1 2" key="1">
    <citation type="submission" date="2021-06" db="EMBL/GenBank/DDBJ databases">
        <authorList>
            <person name="Kallberg Y."/>
            <person name="Tangrot J."/>
            <person name="Rosling A."/>
        </authorList>
    </citation>
    <scope>NUCLEOTIDE SEQUENCE [LARGE SCALE GENOMIC DNA]</scope>
    <source>
        <strain evidence="1 2">120-4 pot B 10/14</strain>
    </source>
</reference>
<dbReference type="EMBL" id="CAJVQB010011154">
    <property type="protein sequence ID" value="CAG8745589.1"/>
    <property type="molecule type" value="Genomic_DNA"/>
</dbReference>
<gene>
    <name evidence="1" type="ORF">GMARGA_LOCUS15835</name>
</gene>
<protein>
    <submittedName>
        <fullName evidence="1">40616_t:CDS:1</fullName>
    </submittedName>
</protein>
<organism evidence="1 2">
    <name type="scientific">Gigaspora margarita</name>
    <dbReference type="NCBI Taxonomy" id="4874"/>
    <lineage>
        <taxon>Eukaryota</taxon>
        <taxon>Fungi</taxon>
        <taxon>Fungi incertae sedis</taxon>
        <taxon>Mucoromycota</taxon>
        <taxon>Glomeromycotina</taxon>
        <taxon>Glomeromycetes</taxon>
        <taxon>Diversisporales</taxon>
        <taxon>Gigasporaceae</taxon>
        <taxon>Gigaspora</taxon>
    </lineage>
</organism>
<evidence type="ECO:0000313" key="1">
    <source>
        <dbReference type="EMBL" id="CAG8745589.1"/>
    </source>
</evidence>
<dbReference type="Proteomes" id="UP000789901">
    <property type="component" value="Unassembled WGS sequence"/>
</dbReference>
<proteinExistence type="predicted"/>
<name>A0ABN7V9D7_GIGMA</name>
<sequence>MDPLVQVVAIELNNIQPADVAVDPAPYSPYSSFQEKIKKTRQKLMQLAHYRSRQKKLIFQITIKEC</sequence>
<keyword evidence="2" id="KW-1185">Reference proteome</keyword>
<evidence type="ECO:0000313" key="2">
    <source>
        <dbReference type="Proteomes" id="UP000789901"/>
    </source>
</evidence>